<evidence type="ECO:0000313" key="1">
    <source>
        <dbReference type="EMBL" id="QOX06055.1"/>
    </source>
</evidence>
<accession>A0A7S6Z326</accession>
<protein>
    <submittedName>
        <fullName evidence="1">Movement protein</fullName>
    </submittedName>
</protein>
<dbReference type="InterPro" id="IPR027417">
    <property type="entry name" value="P-loop_NTPase"/>
</dbReference>
<reference evidence="1" key="1">
    <citation type="submission" date="2019-11" db="EMBL/GenBank/DDBJ databases">
        <title>High-throughput sequencing reveals mycoviral diversity and a harmful negative-stranded RNA virus LeNSRV1 in edible mushroom Lentinula edodes.</title>
        <authorList>
            <person name="Guo M."/>
            <person name="Bian Y."/>
            <person name="Xu Z."/>
        </authorList>
    </citation>
    <scope>NUCLEOTIDE SEQUENCE</scope>
    <source>
        <strain evidence="1">Le6WIL</strain>
    </source>
</reference>
<dbReference type="SUPFAM" id="SSF52540">
    <property type="entry name" value="P-loop containing nucleoside triphosphate hydrolases"/>
    <property type="match status" value="1"/>
</dbReference>
<proteinExistence type="predicted"/>
<dbReference type="EMBL" id="MN744727">
    <property type="protein sequence ID" value="QOX06055.1"/>
    <property type="molecule type" value="Genomic_RNA"/>
</dbReference>
<sequence>MRIFSPLRLLDFSIHNGSVTEYDWHDVTVCKYAALDELPDPNVDFTVAQISRGNYQSFDTWYYSNTRNPCYVNGATGCGKTTYCMMPIIKDRSASFLMLQPSMPNCANVLVEYNDRMPEALKGECDVTRELVYASPSVGLESDFSTCTYDDALTFLIQHSTLGPYATVLCDEYDRNERSTVLIYEYFRHCEHERAIFASATPLVDTLADSRVPLSTELREADFPDYWGFRSFRGTVYDASRYFHVHRGILAIALPDSKSCRFMAKIYNSDGVKCYVIDRRTSAEDTLSILRAVPNRCVIVYDPSVQAGITIPMNVLLLIGVTGTTTFSDGVFYNTVRPLSASEFVQSRGRAGRIYPTVVYVQKAFQPGSVVDDRVLAEADAFIMLRAMGCEPRVELKRRVCARFPKLALMSVQAAERAMALDREHFLLGAFQVNAVGSLYKEFGGSATTFVDDNLSSLTVFTKPGSFFIAPFYDMTKRYDPSVFIDRALQLSMIKRILAHRSITIPTDVEEVSKLVFKDIGAYKDDVLAILSHISGGFKSNGIVYFVKETDLGTDPTDDEILEQNRESVTGDPDTFVDVGHLFDDSIASFFNVAKSHGWQLEITHTIERDYYRDSDVARANKGYGVTYRTKFVESGVSRSLCINGSQFVAANSNILVREVSRYLSESLGDVLAVAHVRSNGLAKELTPYARYSAINDNKWLST</sequence>
<organism evidence="1">
    <name type="scientific">Lentinula edodes tobamo-like virus 1</name>
    <dbReference type="NCBI Taxonomy" id="2778983"/>
    <lineage>
        <taxon>Viruses</taxon>
        <taxon>Riboviria</taxon>
        <taxon>Orthornavirae</taxon>
        <taxon>Kitrinoviricota</taxon>
        <taxon>Alsuviricetes</taxon>
        <taxon>Martellivirales</taxon>
        <taxon>Virgaviridae</taxon>
        <taxon>Tobamovirus</taxon>
    </lineage>
</organism>
<name>A0A7S6Z326_9VIRU</name>
<dbReference type="Gene3D" id="3.40.50.300">
    <property type="entry name" value="P-loop containing nucleotide triphosphate hydrolases"/>
    <property type="match status" value="1"/>
</dbReference>